<dbReference type="EMBL" id="BHZC01000001">
    <property type="protein sequence ID" value="GCD34306.1"/>
    <property type="molecule type" value="Genomic_DNA"/>
</dbReference>
<organism evidence="1 2">
    <name type="scientific">Streptomyces chrestomyceticus JCM 4735</name>
    <dbReference type="NCBI Taxonomy" id="1306181"/>
    <lineage>
        <taxon>Bacteria</taxon>
        <taxon>Bacillati</taxon>
        <taxon>Actinomycetota</taxon>
        <taxon>Actinomycetes</taxon>
        <taxon>Kitasatosporales</taxon>
        <taxon>Streptomycetaceae</taxon>
        <taxon>Streptomyces</taxon>
    </lineage>
</organism>
<comment type="caution">
    <text evidence="1">The sequence shown here is derived from an EMBL/GenBank/DDBJ whole genome shotgun (WGS) entry which is preliminary data.</text>
</comment>
<accession>A0A7U9KT65</accession>
<dbReference type="AlphaFoldDB" id="A0A7U9KT65"/>
<gene>
    <name evidence="1" type="ORF">OEIGOIKO_02036</name>
</gene>
<reference evidence="1 2" key="1">
    <citation type="submission" date="2018-11" db="EMBL/GenBank/DDBJ databases">
        <title>Whole genome sequence of Streptomyces chrestomyceticus NBRC 13444(T).</title>
        <authorList>
            <person name="Komaki H."/>
            <person name="Tamura T."/>
        </authorList>
    </citation>
    <scope>NUCLEOTIDE SEQUENCE [LARGE SCALE GENOMIC DNA]</scope>
    <source>
        <strain evidence="1 2">NBRC 13444</strain>
    </source>
</reference>
<evidence type="ECO:0000313" key="1">
    <source>
        <dbReference type="EMBL" id="GCD34306.1"/>
    </source>
</evidence>
<evidence type="ECO:0000313" key="2">
    <source>
        <dbReference type="Proteomes" id="UP000287830"/>
    </source>
</evidence>
<protein>
    <submittedName>
        <fullName evidence="1">Uncharacterized protein</fullName>
    </submittedName>
</protein>
<dbReference type="Proteomes" id="UP000287830">
    <property type="component" value="Unassembled WGS sequence"/>
</dbReference>
<name>A0A7U9KT65_9ACTN</name>
<proteinExistence type="predicted"/>
<sequence length="343" mass="37950">MRVLISPSYGSSATRRHWSDTVDQPVAFADDRYAHALTADQRARLQAAHPEGTACFWGAVPKHDAKLRDVVPGDIVLFTGQNKVRAVGEIGAIFRNAELADLLWPPKQGDPSWHTIYTVLDLAEVDIPYTELNAVLGYQPQHTHPGLKVLRDDKAQAVLDAFMITSGLFFSRACAETVPAPTADEAREAVRRAAAEEMRTSSTSYRRTGRLIIVDRREARLVAAYREHLASCGRGPADRFYCRSGISDLYLDDAEGAELIEAKSDASHQCVRQALGQLLDYAPYCPAPPDRLSALLPSLPARTDLALLHRYGIDCIHRGTSESFVRAEAPAERRELMRSLWSS</sequence>